<gene>
    <name evidence="2" type="ORF">M569_10996</name>
</gene>
<feature type="compositionally biased region" description="Basic residues" evidence="1">
    <location>
        <begin position="50"/>
        <end position="62"/>
    </location>
</feature>
<evidence type="ECO:0000313" key="2">
    <source>
        <dbReference type="EMBL" id="EPS63787.1"/>
    </source>
</evidence>
<proteinExistence type="predicted"/>
<name>S8DV54_9LAMI</name>
<protein>
    <submittedName>
        <fullName evidence="2">Uncharacterized protein</fullName>
    </submittedName>
</protein>
<keyword evidence="3" id="KW-1185">Reference proteome</keyword>
<evidence type="ECO:0000256" key="1">
    <source>
        <dbReference type="SAM" id="MobiDB-lite"/>
    </source>
</evidence>
<organism evidence="2 3">
    <name type="scientific">Genlisea aurea</name>
    <dbReference type="NCBI Taxonomy" id="192259"/>
    <lineage>
        <taxon>Eukaryota</taxon>
        <taxon>Viridiplantae</taxon>
        <taxon>Streptophyta</taxon>
        <taxon>Embryophyta</taxon>
        <taxon>Tracheophyta</taxon>
        <taxon>Spermatophyta</taxon>
        <taxon>Magnoliopsida</taxon>
        <taxon>eudicotyledons</taxon>
        <taxon>Gunneridae</taxon>
        <taxon>Pentapetalae</taxon>
        <taxon>asterids</taxon>
        <taxon>lamiids</taxon>
        <taxon>Lamiales</taxon>
        <taxon>Lentibulariaceae</taxon>
        <taxon>Genlisea</taxon>
    </lineage>
</organism>
<accession>S8DV54</accession>
<feature type="compositionally biased region" description="Polar residues" evidence="1">
    <location>
        <begin position="79"/>
        <end position="95"/>
    </location>
</feature>
<dbReference type="Proteomes" id="UP000015453">
    <property type="component" value="Unassembled WGS sequence"/>
</dbReference>
<sequence>MPGQAGKLPVQEAGGLVRDLDPQTIPPHGSCALPRPWRNSPQEGGDRPKPHPKFKFKFKKCRVGLEPQREGLDTGGTGSDNAWTSTLSQDTPYHH</sequence>
<feature type="region of interest" description="Disordered" evidence="1">
    <location>
        <begin position="1"/>
        <end position="95"/>
    </location>
</feature>
<dbReference type="EMBL" id="AUSU01005238">
    <property type="protein sequence ID" value="EPS63787.1"/>
    <property type="molecule type" value="Genomic_DNA"/>
</dbReference>
<dbReference type="AlphaFoldDB" id="S8DV54"/>
<evidence type="ECO:0000313" key="3">
    <source>
        <dbReference type="Proteomes" id="UP000015453"/>
    </source>
</evidence>
<comment type="caution">
    <text evidence="2">The sequence shown here is derived from an EMBL/GenBank/DDBJ whole genome shotgun (WGS) entry which is preliminary data.</text>
</comment>
<reference evidence="2 3" key="1">
    <citation type="journal article" date="2013" name="BMC Genomics">
        <title>The miniature genome of a carnivorous plant Genlisea aurea contains a low number of genes and short non-coding sequences.</title>
        <authorList>
            <person name="Leushkin E.V."/>
            <person name="Sutormin R.A."/>
            <person name="Nabieva E.R."/>
            <person name="Penin A.A."/>
            <person name="Kondrashov A.S."/>
            <person name="Logacheva M.D."/>
        </authorList>
    </citation>
    <scope>NUCLEOTIDE SEQUENCE [LARGE SCALE GENOMIC DNA]</scope>
</reference>